<dbReference type="Gene3D" id="1.10.630.10">
    <property type="entry name" value="Cytochrome P450"/>
    <property type="match status" value="1"/>
</dbReference>
<dbReference type="InterPro" id="IPR050121">
    <property type="entry name" value="Cytochrome_P450_monoxygenase"/>
</dbReference>
<dbReference type="AlphaFoldDB" id="A0A7H8R364"/>
<keyword evidence="8" id="KW-0472">Membrane</keyword>
<keyword evidence="5 7" id="KW-0408">Iron</keyword>
<accession>A0A7H8R364</accession>
<keyword evidence="4" id="KW-0560">Oxidoreductase</keyword>
<dbReference type="Proteomes" id="UP000509510">
    <property type="component" value="Chromosome IV"/>
</dbReference>
<dbReference type="SUPFAM" id="SSF48264">
    <property type="entry name" value="Cytochrome P450"/>
    <property type="match status" value="1"/>
</dbReference>
<comment type="similarity">
    <text evidence="2">Belongs to the cytochrome P450 family.</text>
</comment>
<evidence type="ECO:0000256" key="6">
    <source>
        <dbReference type="ARBA" id="ARBA00023033"/>
    </source>
</evidence>
<keyword evidence="3 7" id="KW-0479">Metal-binding</keyword>
<reference evidence="10" key="1">
    <citation type="submission" date="2020-06" db="EMBL/GenBank/DDBJ databases">
        <title>A chromosome-scale genome assembly of Talaromyces rugulosus W13939.</title>
        <authorList>
            <person name="Wang B."/>
            <person name="Guo L."/>
            <person name="Ye K."/>
            <person name="Wang L."/>
        </authorList>
    </citation>
    <scope>NUCLEOTIDE SEQUENCE [LARGE SCALE GENOMIC DNA]</scope>
    <source>
        <strain evidence="10">W13939</strain>
    </source>
</reference>
<keyword evidence="10" id="KW-1185">Reference proteome</keyword>
<dbReference type="KEGG" id="trg:TRUGW13939_07613"/>
<keyword evidence="8" id="KW-0812">Transmembrane</keyword>
<dbReference type="PRINTS" id="PR00465">
    <property type="entry name" value="EP450IV"/>
</dbReference>
<keyword evidence="6" id="KW-0503">Monooxygenase</keyword>
<dbReference type="PRINTS" id="PR00385">
    <property type="entry name" value="P450"/>
</dbReference>
<evidence type="ECO:0000256" key="5">
    <source>
        <dbReference type="ARBA" id="ARBA00023004"/>
    </source>
</evidence>
<evidence type="ECO:0008006" key="11">
    <source>
        <dbReference type="Google" id="ProtNLM"/>
    </source>
</evidence>
<name>A0A7H8R364_TALRU</name>
<dbReference type="OrthoDB" id="4226488at2759"/>
<keyword evidence="8" id="KW-1133">Transmembrane helix</keyword>
<dbReference type="GO" id="GO:0016705">
    <property type="term" value="F:oxidoreductase activity, acting on paired donors, with incorporation or reduction of molecular oxygen"/>
    <property type="evidence" value="ECO:0007669"/>
    <property type="project" value="InterPro"/>
</dbReference>
<sequence>MDFVKTLFSTNLLLSGATAGVVIHQVIRRAFIDLYPFTTTGSVAASHWVLLGVFYRYGEYSFWEANRRALTLVCYTLVSLAVNILVYRAFFHRLRHFPGPFGARLSKFWAVWQTVKSKARWYQVTQKLHEEYGDYVRTGPREITIGDPAAIQLVHGLKATVKKAPFYAALTDSVHTTDDPVFHKERRKIWDVAMKESLADYGPIVEEFTSILHQQLDKSLGQPVSANALTKHYSYDVISTLGFGNSTRFLEGETTDIAKKVFGAIERGVIAIGLLLHVPYLLTIMETFTYKGPMGEFNRWAANEVDRRKKVGNPRPDLLGHLLKNSTDDAVGRQLLDNEARMIIGAGSDPAASTLALLLILLAERPEYQSKLRTEVTNAFENNTYACGKQLPLLDGIINECLRLYPSVIFQNQRLTPPEGLTIGSVYIPGDTIVCLGPYQQGRDKRNFVDPDEFIPERWTTRPELILNRQGFFPFSLGYYNCVGRTVAMMELRSVIARTVKDYDISFPKGSNFDGKDFYSRIVDHFSSGVPQQNVVFTKRQS</sequence>
<dbReference type="InterPro" id="IPR002403">
    <property type="entry name" value="Cyt_P450_E_grp-IV"/>
</dbReference>
<dbReference type="GeneID" id="55995104"/>
<protein>
    <recommendedName>
        <fullName evidence="11">Cytochrome P450</fullName>
    </recommendedName>
</protein>
<feature type="transmembrane region" description="Helical" evidence="8">
    <location>
        <begin position="69"/>
        <end position="90"/>
    </location>
</feature>
<dbReference type="PANTHER" id="PTHR24305:SF187">
    <property type="entry name" value="P450, PUTATIVE (EUROFUNG)-RELATED"/>
    <property type="match status" value="1"/>
</dbReference>
<dbReference type="EMBL" id="CP055901">
    <property type="protein sequence ID" value="QKX60468.1"/>
    <property type="molecule type" value="Genomic_DNA"/>
</dbReference>
<comment type="cofactor">
    <cofactor evidence="1 7">
        <name>heme</name>
        <dbReference type="ChEBI" id="CHEBI:30413"/>
    </cofactor>
</comment>
<feature type="transmembrane region" description="Helical" evidence="8">
    <location>
        <begin position="6"/>
        <end position="27"/>
    </location>
</feature>
<evidence type="ECO:0000313" key="9">
    <source>
        <dbReference type="EMBL" id="QKX60468.1"/>
    </source>
</evidence>
<evidence type="ECO:0000256" key="1">
    <source>
        <dbReference type="ARBA" id="ARBA00001971"/>
    </source>
</evidence>
<feature type="binding site" description="axial binding residue" evidence="7">
    <location>
        <position position="482"/>
    </location>
    <ligand>
        <name>heme</name>
        <dbReference type="ChEBI" id="CHEBI:30413"/>
    </ligand>
    <ligandPart>
        <name>Fe</name>
        <dbReference type="ChEBI" id="CHEBI:18248"/>
    </ligandPart>
</feature>
<keyword evidence="7" id="KW-0349">Heme</keyword>
<dbReference type="InterPro" id="IPR001128">
    <property type="entry name" value="Cyt_P450"/>
</dbReference>
<evidence type="ECO:0000256" key="2">
    <source>
        <dbReference type="ARBA" id="ARBA00010617"/>
    </source>
</evidence>
<evidence type="ECO:0000256" key="4">
    <source>
        <dbReference type="ARBA" id="ARBA00023002"/>
    </source>
</evidence>
<dbReference type="PANTHER" id="PTHR24305">
    <property type="entry name" value="CYTOCHROME P450"/>
    <property type="match status" value="1"/>
</dbReference>
<gene>
    <name evidence="9" type="ORF">TRUGW13939_07613</name>
</gene>
<organism evidence="9 10">
    <name type="scientific">Talaromyces rugulosus</name>
    <name type="common">Penicillium rugulosum</name>
    <dbReference type="NCBI Taxonomy" id="121627"/>
    <lineage>
        <taxon>Eukaryota</taxon>
        <taxon>Fungi</taxon>
        <taxon>Dikarya</taxon>
        <taxon>Ascomycota</taxon>
        <taxon>Pezizomycotina</taxon>
        <taxon>Eurotiomycetes</taxon>
        <taxon>Eurotiomycetidae</taxon>
        <taxon>Eurotiales</taxon>
        <taxon>Trichocomaceae</taxon>
        <taxon>Talaromyces</taxon>
        <taxon>Talaromyces sect. Islandici</taxon>
    </lineage>
</organism>
<proteinExistence type="inferred from homology"/>
<dbReference type="InterPro" id="IPR036396">
    <property type="entry name" value="Cyt_P450_sf"/>
</dbReference>
<dbReference type="GO" id="GO:0005506">
    <property type="term" value="F:iron ion binding"/>
    <property type="evidence" value="ECO:0007669"/>
    <property type="project" value="InterPro"/>
</dbReference>
<evidence type="ECO:0000313" key="10">
    <source>
        <dbReference type="Proteomes" id="UP000509510"/>
    </source>
</evidence>
<evidence type="ECO:0000256" key="3">
    <source>
        <dbReference type="ARBA" id="ARBA00022723"/>
    </source>
</evidence>
<dbReference type="GO" id="GO:0004497">
    <property type="term" value="F:monooxygenase activity"/>
    <property type="evidence" value="ECO:0007669"/>
    <property type="project" value="UniProtKB-KW"/>
</dbReference>
<evidence type="ECO:0000256" key="8">
    <source>
        <dbReference type="SAM" id="Phobius"/>
    </source>
</evidence>
<dbReference type="Pfam" id="PF00067">
    <property type="entry name" value="p450"/>
    <property type="match status" value="1"/>
</dbReference>
<feature type="transmembrane region" description="Helical" evidence="8">
    <location>
        <begin position="34"/>
        <end position="57"/>
    </location>
</feature>
<dbReference type="RefSeq" id="XP_035346645.1">
    <property type="nucleotide sequence ID" value="XM_035490752.1"/>
</dbReference>
<dbReference type="GO" id="GO:0020037">
    <property type="term" value="F:heme binding"/>
    <property type="evidence" value="ECO:0007669"/>
    <property type="project" value="InterPro"/>
</dbReference>
<evidence type="ECO:0000256" key="7">
    <source>
        <dbReference type="PIRSR" id="PIRSR602403-1"/>
    </source>
</evidence>